<name>A0A538TH27_UNCEI</name>
<feature type="domain" description="Isochorismatase-like" evidence="2">
    <location>
        <begin position="5"/>
        <end position="146"/>
    </location>
</feature>
<evidence type="ECO:0000313" key="4">
    <source>
        <dbReference type="Proteomes" id="UP000316609"/>
    </source>
</evidence>
<dbReference type="EMBL" id="VBOY01000121">
    <property type="protein sequence ID" value="TMQ62916.1"/>
    <property type="molecule type" value="Genomic_DNA"/>
</dbReference>
<dbReference type="Gene3D" id="3.40.50.850">
    <property type="entry name" value="Isochorismatase-like"/>
    <property type="match status" value="1"/>
</dbReference>
<dbReference type="SUPFAM" id="SSF52499">
    <property type="entry name" value="Isochorismatase-like hydrolases"/>
    <property type="match status" value="1"/>
</dbReference>
<evidence type="ECO:0000259" key="2">
    <source>
        <dbReference type="Pfam" id="PF00857"/>
    </source>
</evidence>
<keyword evidence="1" id="KW-0378">Hydrolase</keyword>
<evidence type="ECO:0000256" key="1">
    <source>
        <dbReference type="ARBA" id="ARBA00022801"/>
    </source>
</evidence>
<sequence>MNASTAFILIDAQVNMFDPAHPVSAGEELLETLSSLLARARSAHVPIVFVRNCGGPDDPDVAGTNGWQLHPRFEPLEGELVLDKTTSDAFESTTLGEELETRGVRHVVIAGLQSEYCVRATTLQAHARGLEVTLASNGHSTYDSRELTAREISASVNAELEATVKLAGAEDIRFG</sequence>
<dbReference type="InterPro" id="IPR036380">
    <property type="entry name" value="Isochorismatase-like_sf"/>
</dbReference>
<dbReference type="AlphaFoldDB" id="A0A538TH27"/>
<evidence type="ECO:0000313" key="3">
    <source>
        <dbReference type="EMBL" id="TMQ62916.1"/>
    </source>
</evidence>
<gene>
    <name evidence="3" type="ORF">E6K78_11125</name>
</gene>
<dbReference type="GO" id="GO:0016787">
    <property type="term" value="F:hydrolase activity"/>
    <property type="evidence" value="ECO:0007669"/>
    <property type="project" value="UniProtKB-KW"/>
</dbReference>
<organism evidence="3 4">
    <name type="scientific">Eiseniibacteriota bacterium</name>
    <dbReference type="NCBI Taxonomy" id="2212470"/>
    <lineage>
        <taxon>Bacteria</taxon>
        <taxon>Candidatus Eiseniibacteriota</taxon>
    </lineage>
</organism>
<reference evidence="3 4" key="1">
    <citation type="journal article" date="2019" name="Nat. Microbiol.">
        <title>Mediterranean grassland soil C-N compound turnover is dependent on rainfall and depth, and is mediated by genomically divergent microorganisms.</title>
        <authorList>
            <person name="Diamond S."/>
            <person name="Andeer P.F."/>
            <person name="Li Z."/>
            <person name="Crits-Christoph A."/>
            <person name="Burstein D."/>
            <person name="Anantharaman K."/>
            <person name="Lane K.R."/>
            <person name="Thomas B.C."/>
            <person name="Pan C."/>
            <person name="Northen T.R."/>
            <person name="Banfield J.F."/>
        </authorList>
    </citation>
    <scope>NUCLEOTIDE SEQUENCE [LARGE SCALE GENOMIC DNA]</scope>
    <source>
        <strain evidence="3">WS_8</strain>
    </source>
</reference>
<comment type="caution">
    <text evidence="3">The sequence shown here is derived from an EMBL/GenBank/DDBJ whole genome shotgun (WGS) entry which is preliminary data.</text>
</comment>
<dbReference type="Pfam" id="PF00857">
    <property type="entry name" value="Isochorismatase"/>
    <property type="match status" value="1"/>
</dbReference>
<dbReference type="Proteomes" id="UP000316609">
    <property type="component" value="Unassembled WGS sequence"/>
</dbReference>
<dbReference type="InterPro" id="IPR000868">
    <property type="entry name" value="Isochorismatase-like_dom"/>
</dbReference>
<dbReference type="InterPro" id="IPR050272">
    <property type="entry name" value="Isochorismatase-like_hydrls"/>
</dbReference>
<protein>
    <submittedName>
        <fullName evidence="3">Isochorismatase family protein</fullName>
    </submittedName>
</protein>
<dbReference type="PANTHER" id="PTHR43540:SF14">
    <property type="entry name" value="ISOCHORISMATASE"/>
    <property type="match status" value="1"/>
</dbReference>
<dbReference type="PANTHER" id="PTHR43540">
    <property type="entry name" value="PEROXYUREIDOACRYLATE/UREIDOACRYLATE AMIDOHYDROLASE-RELATED"/>
    <property type="match status" value="1"/>
</dbReference>
<proteinExistence type="predicted"/>
<accession>A0A538TH27</accession>